<dbReference type="KEGG" id="buz:AYM40_21220"/>
<dbReference type="OrthoDB" id="9792137at2"/>
<dbReference type="Pfam" id="PF01557">
    <property type="entry name" value="FAA_hydrolase"/>
    <property type="match status" value="1"/>
</dbReference>
<keyword evidence="4" id="KW-1185">Reference proteome</keyword>
<dbReference type="SUPFAM" id="SSF56529">
    <property type="entry name" value="FAH"/>
    <property type="match status" value="1"/>
</dbReference>
<dbReference type="AlphaFoldDB" id="A0A160FQD9"/>
<dbReference type="RefSeq" id="WP_063498261.1">
    <property type="nucleotide sequence ID" value="NZ_CP014579.1"/>
</dbReference>
<dbReference type="Proteomes" id="UP000076852">
    <property type="component" value="Chromosome 2"/>
</dbReference>
<name>A0A160FQD9_9BURK</name>
<evidence type="ECO:0000256" key="1">
    <source>
        <dbReference type="ARBA" id="ARBA00023239"/>
    </source>
</evidence>
<dbReference type="InterPro" id="IPR011234">
    <property type="entry name" value="Fumarylacetoacetase-like_C"/>
</dbReference>
<dbReference type="GO" id="GO:0005737">
    <property type="term" value="C:cytoplasm"/>
    <property type="evidence" value="ECO:0007669"/>
    <property type="project" value="TreeGrafter"/>
</dbReference>
<dbReference type="Gene3D" id="3.90.850.10">
    <property type="entry name" value="Fumarylacetoacetase-like, C-terminal domain"/>
    <property type="match status" value="1"/>
</dbReference>
<dbReference type="PANTHER" id="PTHR30143">
    <property type="entry name" value="ACID HYDRATASE"/>
    <property type="match status" value="1"/>
</dbReference>
<keyword evidence="1" id="KW-0456">Lyase</keyword>
<evidence type="ECO:0000259" key="2">
    <source>
        <dbReference type="Pfam" id="PF01557"/>
    </source>
</evidence>
<accession>A0A160FQD9</accession>
<dbReference type="PANTHER" id="PTHR30143:SF0">
    <property type="entry name" value="2-KETO-4-PENTENOATE HYDRATASE"/>
    <property type="match status" value="1"/>
</dbReference>
<sequence>MNTHEIGTSAKALYQALATRKPIAPLTDSDPEMSISDAYEVQRLMMELRLRETGEHIVGKKIGITSQAVMDMLNVRQPDFGQLTSGMRFANGATIPLDGLIAPKAEGEIAFLLGRDLSGPGLTSQDILDATECVMPCFEIVDSRVRDWKIRIQDTVADNASSGAFVIGEGRVDPRSLDLAAVSMTFERNGEEIGRGLGSAALGHPLNAVTWLANQLGELGVSLRAGEIVLSGALSAMVVARAGDRMRIELQGIGSAEVAFA</sequence>
<dbReference type="InterPro" id="IPR036663">
    <property type="entry name" value="Fumarylacetoacetase_C_sf"/>
</dbReference>
<proteinExistence type="predicted"/>
<feature type="domain" description="Fumarylacetoacetase-like C-terminal" evidence="2">
    <location>
        <begin position="85"/>
        <end position="257"/>
    </location>
</feature>
<dbReference type="GO" id="GO:0008684">
    <property type="term" value="F:2-oxopent-4-enoate hydratase activity"/>
    <property type="evidence" value="ECO:0007669"/>
    <property type="project" value="TreeGrafter"/>
</dbReference>
<reference evidence="3 4" key="1">
    <citation type="journal article" date="2016" name="Gene">
        <title>PacBio SMRT assembly of a complex multi-replicon genome reveals chlorocatechol degradative operon in a region of genome plasticity.</title>
        <authorList>
            <person name="Ricker N."/>
            <person name="Shen S.Y."/>
            <person name="Goordial J."/>
            <person name="Jin S."/>
            <person name="Fulthorpe R.R."/>
        </authorList>
    </citation>
    <scope>NUCLEOTIDE SEQUENCE [LARGE SCALE GENOMIC DNA]</scope>
    <source>
        <strain evidence="3 4">OLGA172</strain>
    </source>
</reference>
<dbReference type="InterPro" id="IPR050772">
    <property type="entry name" value="Hydratase-Decarb/MhpD_sf"/>
</dbReference>
<gene>
    <name evidence="3" type="ORF">AYM40_21220</name>
</gene>
<dbReference type="EMBL" id="CP014579">
    <property type="protein sequence ID" value="ANB74961.1"/>
    <property type="molecule type" value="Genomic_DNA"/>
</dbReference>
<organism evidence="3 4">
    <name type="scientific">Paraburkholderia phytofirmans OLGA172</name>
    <dbReference type="NCBI Taxonomy" id="1417228"/>
    <lineage>
        <taxon>Bacteria</taxon>
        <taxon>Pseudomonadati</taxon>
        <taxon>Pseudomonadota</taxon>
        <taxon>Betaproteobacteria</taxon>
        <taxon>Burkholderiales</taxon>
        <taxon>Burkholderiaceae</taxon>
        <taxon>Paraburkholderia</taxon>
    </lineage>
</organism>
<dbReference type="STRING" id="1804984.AYM40_21220"/>
<evidence type="ECO:0000313" key="4">
    <source>
        <dbReference type="Proteomes" id="UP000076852"/>
    </source>
</evidence>
<evidence type="ECO:0000313" key="3">
    <source>
        <dbReference type="EMBL" id="ANB74961.1"/>
    </source>
</evidence>
<protein>
    <submittedName>
        <fullName evidence="3">2-oxopent-4-enoate hydratase</fullName>
    </submittedName>
</protein>